<dbReference type="AlphaFoldDB" id="A0ABC9ZIM1"/>
<evidence type="ECO:0000313" key="2">
    <source>
        <dbReference type="EMBL" id="GEA44597.1"/>
    </source>
</evidence>
<protein>
    <submittedName>
        <fullName evidence="1">Uncharacterized protein</fullName>
    </submittedName>
</protein>
<comment type="caution">
    <text evidence="1">The sequence shown here is derived from an EMBL/GenBank/DDBJ whole genome shotgun (WGS) entry which is preliminary data.</text>
</comment>
<dbReference type="EMBL" id="BJLD01000001">
    <property type="protein sequence ID" value="GEA42012.1"/>
    <property type="molecule type" value="Genomic_DNA"/>
</dbReference>
<dbReference type="Proteomes" id="UP000315234">
    <property type="component" value="Unassembled WGS sequence"/>
</dbReference>
<gene>
    <name evidence="1" type="ORF">Cst04h_01820</name>
    <name evidence="2" type="ORF">Cst04h_27670</name>
</gene>
<sequence length="73" mass="7839">MGLGRGGVDQRGVNVGGFGHGGVSIVSHGLQPLWVLRRTDAALRKAEIADFLVQHERTLCAVPFSLCEKEVLI</sequence>
<proteinExistence type="predicted"/>
<dbReference type="EMBL" id="BJLD01000010">
    <property type="protein sequence ID" value="GEA44597.1"/>
    <property type="molecule type" value="Genomic_DNA"/>
</dbReference>
<evidence type="ECO:0000313" key="1">
    <source>
        <dbReference type="EMBL" id="GEA42012.1"/>
    </source>
</evidence>
<name>A0ABC9ZIM1_CORST</name>
<reference evidence="1 3" key="1">
    <citation type="submission" date="2019-06" db="EMBL/GenBank/DDBJ databases">
        <title>Draft genome sequence of Corynebacterium striatum NBRC 15291.</title>
        <authorList>
            <person name="Miura T."/>
            <person name="Furukawa M."/>
            <person name="Shimamura M."/>
            <person name="Ohyama Y."/>
            <person name="Yamazoe A."/>
            <person name="Kawasaki H."/>
        </authorList>
    </citation>
    <scope>NUCLEOTIDE SEQUENCE [LARGE SCALE GENOMIC DNA]</scope>
    <source>
        <strain evidence="1 3">NBRC 15291</strain>
    </source>
</reference>
<accession>A0ABC9ZIM1</accession>
<evidence type="ECO:0000313" key="3">
    <source>
        <dbReference type="Proteomes" id="UP000315234"/>
    </source>
</evidence>
<organism evidence="1 3">
    <name type="scientific">Corynebacterium striatum</name>
    <dbReference type="NCBI Taxonomy" id="43770"/>
    <lineage>
        <taxon>Bacteria</taxon>
        <taxon>Bacillati</taxon>
        <taxon>Actinomycetota</taxon>
        <taxon>Actinomycetes</taxon>
        <taxon>Mycobacteriales</taxon>
        <taxon>Corynebacteriaceae</taxon>
        <taxon>Corynebacterium</taxon>
    </lineage>
</organism>